<reference evidence="2 3" key="1">
    <citation type="journal article" date="2017" name="Plant Biotechnol. J.">
        <title>A comprehensive draft genome sequence for lupin (Lupinus angustifolius), an emerging health food: insights into plant-microbe interactions and legume evolution.</title>
        <authorList>
            <person name="Hane J.K."/>
            <person name="Ming Y."/>
            <person name="Kamphuis L.G."/>
            <person name="Nelson M.N."/>
            <person name="Garg G."/>
            <person name="Atkins C.A."/>
            <person name="Bayer P.E."/>
            <person name="Bravo A."/>
            <person name="Bringans S."/>
            <person name="Cannon S."/>
            <person name="Edwards D."/>
            <person name="Foley R."/>
            <person name="Gao L.L."/>
            <person name="Harrison M.J."/>
            <person name="Huang W."/>
            <person name="Hurgobin B."/>
            <person name="Li S."/>
            <person name="Liu C.W."/>
            <person name="McGrath A."/>
            <person name="Morahan G."/>
            <person name="Murray J."/>
            <person name="Weller J."/>
            <person name="Jian J."/>
            <person name="Singh K.B."/>
        </authorList>
    </citation>
    <scope>NUCLEOTIDE SEQUENCE [LARGE SCALE GENOMIC DNA]</scope>
    <source>
        <strain evidence="3">cv. Tanjil</strain>
        <tissue evidence="2">Whole plant</tissue>
    </source>
</reference>
<dbReference type="PANTHER" id="PTHR37610">
    <property type="entry name" value="CCHC-TYPE DOMAIN-CONTAINING PROTEIN"/>
    <property type="match status" value="1"/>
</dbReference>
<dbReference type="PANTHER" id="PTHR37610:SF55">
    <property type="entry name" value="RETROTRANSPOSON COPIA-LIKE N-TERMINAL DOMAIN-CONTAINING PROTEIN"/>
    <property type="match status" value="1"/>
</dbReference>
<dbReference type="AlphaFoldDB" id="A0A4P1R4M9"/>
<feature type="domain" description="Retrotransposon Copia-like N-terminal" evidence="1">
    <location>
        <begin position="18"/>
        <end position="58"/>
    </location>
</feature>
<dbReference type="InterPro" id="IPR029472">
    <property type="entry name" value="Copia-like_N"/>
</dbReference>
<evidence type="ECO:0000313" key="3">
    <source>
        <dbReference type="Proteomes" id="UP000188354"/>
    </source>
</evidence>
<dbReference type="EMBL" id="CM007371">
    <property type="protein sequence ID" value="OIW01733.1"/>
    <property type="molecule type" value="Genomic_DNA"/>
</dbReference>
<keyword evidence="3" id="KW-1185">Reference proteome</keyword>
<dbReference type="Pfam" id="PF14244">
    <property type="entry name" value="Retrotran_gag_3"/>
    <property type="match status" value="1"/>
</dbReference>
<accession>A0A4P1R4M9</accession>
<sequence length="75" mass="8512">MANQTNSFDPHVHPYFLHSNENPAVVLVTPLLNEKNCQSWSRSMKLVLESKNKLDFITKGIPQPPPNDPLNGSWK</sequence>
<gene>
    <name evidence="2" type="ORF">TanjilG_03871</name>
</gene>
<proteinExistence type="predicted"/>
<protein>
    <recommendedName>
        <fullName evidence="1">Retrotransposon Copia-like N-terminal domain-containing protein</fullName>
    </recommendedName>
</protein>
<dbReference type="Proteomes" id="UP000188354">
    <property type="component" value="Chromosome LG11"/>
</dbReference>
<dbReference type="Gramene" id="OIW01733">
    <property type="protein sequence ID" value="OIW01733"/>
    <property type="gene ID" value="TanjilG_03871"/>
</dbReference>
<evidence type="ECO:0000313" key="2">
    <source>
        <dbReference type="EMBL" id="OIW01733.1"/>
    </source>
</evidence>
<name>A0A4P1R4M9_LUPAN</name>
<organism evidence="2 3">
    <name type="scientific">Lupinus angustifolius</name>
    <name type="common">Narrow-leaved blue lupine</name>
    <dbReference type="NCBI Taxonomy" id="3871"/>
    <lineage>
        <taxon>Eukaryota</taxon>
        <taxon>Viridiplantae</taxon>
        <taxon>Streptophyta</taxon>
        <taxon>Embryophyta</taxon>
        <taxon>Tracheophyta</taxon>
        <taxon>Spermatophyta</taxon>
        <taxon>Magnoliopsida</taxon>
        <taxon>eudicotyledons</taxon>
        <taxon>Gunneridae</taxon>
        <taxon>Pentapetalae</taxon>
        <taxon>rosids</taxon>
        <taxon>fabids</taxon>
        <taxon>Fabales</taxon>
        <taxon>Fabaceae</taxon>
        <taxon>Papilionoideae</taxon>
        <taxon>50 kb inversion clade</taxon>
        <taxon>genistoids sensu lato</taxon>
        <taxon>core genistoids</taxon>
        <taxon>Genisteae</taxon>
        <taxon>Lupinus</taxon>
    </lineage>
</organism>
<evidence type="ECO:0000259" key="1">
    <source>
        <dbReference type="Pfam" id="PF14244"/>
    </source>
</evidence>